<dbReference type="EMBL" id="JBBWRZ010000007">
    <property type="protein sequence ID" value="KAK8232286.1"/>
    <property type="molecule type" value="Genomic_DNA"/>
</dbReference>
<organism evidence="1 2">
    <name type="scientific">Phyllosticta capitalensis</name>
    <dbReference type="NCBI Taxonomy" id="121624"/>
    <lineage>
        <taxon>Eukaryota</taxon>
        <taxon>Fungi</taxon>
        <taxon>Dikarya</taxon>
        <taxon>Ascomycota</taxon>
        <taxon>Pezizomycotina</taxon>
        <taxon>Dothideomycetes</taxon>
        <taxon>Dothideomycetes incertae sedis</taxon>
        <taxon>Botryosphaeriales</taxon>
        <taxon>Phyllostictaceae</taxon>
        <taxon>Phyllosticta</taxon>
    </lineage>
</organism>
<reference evidence="1 2" key="1">
    <citation type="submission" date="2024-04" db="EMBL/GenBank/DDBJ databases">
        <title>Phyllosticta paracitricarpa is synonymous to the EU quarantine fungus P. citricarpa based on phylogenomic analyses.</title>
        <authorList>
            <consortium name="Lawrence Berkeley National Laboratory"/>
            <person name="Van Ingen-Buijs V.A."/>
            <person name="Van Westerhoven A.C."/>
            <person name="Haridas S."/>
            <person name="Skiadas P."/>
            <person name="Martin F."/>
            <person name="Groenewald J.Z."/>
            <person name="Crous P.W."/>
            <person name="Seidl M.F."/>
        </authorList>
    </citation>
    <scope>NUCLEOTIDE SEQUENCE [LARGE SCALE GENOMIC DNA]</scope>
    <source>
        <strain evidence="1 2">CBS 123374</strain>
    </source>
</reference>
<accession>A0ABR1YKG8</accession>
<keyword evidence="2" id="KW-1185">Reference proteome</keyword>
<evidence type="ECO:0000313" key="1">
    <source>
        <dbReference type="EMBL" id="KAK8232286.1"/>
    </source>
</evidence>
<comment type="caution">
    <text evidence="1">The sequence shown here is derived from an EMBL/GenBank/DDBJ whole genome shotgun (WGS) entry which is preliminary data.</text>
</comment>
<proteinExistence type="predicted"/>
<gene>
    <name evidence="1" type="ORF">HDK90DRAFT_555096</name>
</gene>
<sequence>MASTLPNEIIAMIADYMVEDGQYVICHDHFSFRSTYCYDSHRKHRALLTPPTTLALFHLMLLAEYAKLLHRKAIFYFYDSACLYEYICRPDLSQAALELRRSMRRVRIFLLRPKRHTPDCLYWIPATPCSLDCKKSARNLRQSMHLLPKVETVHIDNRLPCSYFCEAVSHLLFLPDSPLCKELVYELWPLIERVQDPRNVFAGGDGEFGKLPPSVVVREVDGFTSPFLRALSWVRCNNVHLTPPF</sequence>
<name>A0ABR1YKG8_9PEZI</name>
<evidence type="ECO:0000313" key="2">
    <source>
        <dbReference type="Proteomes" id="UP001492380"/>
    </source>
</evidence>
<protein>
    <submittedName>
        <fullName evidence="1">Uncharacterized protein</fullName>
    </submittedName>
</protein>
<dbReference type="Proteomes" id="UP001492380">
    <property type="component" value="Unassembled WGS sequence"/>
</dbReference>